<comment type="caution">
    <text evidence="3">The sequence shown here is derived from an EMBL/GenBank/DDBJ whole genome shotgun (WGS) entry which is preliminary data.</text>
</comment>
<accession>A0A5J4JAJ7</accession>
<dbReference type="SFLD" id="SFLDS00003">
    <property type="entry name" value="Haloacid_Dehalogenase"/>
    <property type="match status" value="1"/>
</dbReference>
<dbReference type="Gene3D" id="3.40.50.1000">
    <property type="entry name" value="HAD superfamily/HAD-like"/>
    <property type="match status" value="1"/>
</dbReference>
<dbReference type="PROSITE" id="PS51257">
    <property type="entry name" value="PROKAR_LIPOPROTEIN"/>
    <property type="match status" value="1"/>
</dbReference>
<protein>
    <submittedName>
        <fullName evidence="3">5'-nucleotidase</fullName>
    </submittedName>
</protein>
<dbReference type="GO" id="GO:0009279">
    <property type="term" value="C:cell outer membrane"/>
    <property type="evidence" value="ECO:0007669"/>
    <property type="project" value="InterPro"/>
</dbReference>
<dbReference type="PANTHER" id="PTHR31284:SF10">
    <property type="entry name" value="ACID PHOSPHATASE-LIKE PROTEIN"/>
    <property type="match status" value="1"/>
</dbReference>
<dbReference type="Pfam" id="PF03767">
    <property type="entry name" value="Acid_phosphat_B"/>
    <property type="match status" value="1"/>
</dbReference>
<dbReference type="Proteomes" id="UP000391919">
    <property type="component" value="Unassembled WGS sequence"/>
</dbReference>
<keyword evidence="1 2" id="KW-0732">Signal</keyword>
<dbReference type="AlphaFoldDB" id="A0A5J4JAJ7"/>
<dbReference type="InterPro" id="IPR005519">
    <property type="entry name" value="Acid_phosphat_B-like"/>
</dbReference>
<feature type="signal peptide" evidence="2">
    <location>
        <begin position="1"/>
        <end position="22"/>
    </location>
</feature>
<dbReference type="CDD" id="cd07534">
    <property type="entry name" value="HAD_CAP"/>
    <property type="match status" value="1"/>
</dbReference>
<dbReference type="SUPFAM" id="SSF56784">
    <property type="entry name" value="HAD-like"/>
    <property type="match status" value="1"/>
</dbReference>
<evidence type="ECO:0000256" key="2">
    <source>
        <dbReference type="SAM" id="SignalP"/>
    </source>
</evidence>
<reference evidence="3 4" key="1">
    <citation type="submission" date="2019-09" db="EMBL/GenBank/DDBJ databases">
        <title>Draft genome sequence of Bacillus sp. JC-7.</title>
        <authorList>
            <person name="Tanaka N."/>
            <person name="Shiwa Y."/>
            <person name="Fujita N."/>
            <person name="Tanasupawat S."/>
        </authorList>
    </citation>
    <scope>NUCLEOTIDE SEQUENCE [LARGE SCALE GENOMIC DNA]</scope>
    <source>
        <strain evidence="3 4">JC-7</strain>
    </source>
</reference>
<evidence type="ECO:0000256" key="1">
    <source>
        <dbReference type="ARBA" id="ARBA00022729"/>
    </source>
</evidence>
<sequence length="261" mass="29048">MKMYVGVFIACALVFGSAGCSAASENQNKEAAASNTAVVSGCTAKQKDEQSKWGLAWYRTSGEAKALYYQGYNIGKKRIDESLRTHVKKKRAIVLDLDETVLDNGPYLTYMVEKGISFGDGWGDWVKKEEAKPLPGALSFLKYADQKGIDIYYISNRSEKYLAATLKNLKKEGIPQAVPSHVLLRKETDSKETRRQTVEKNHELIALFGDNLGDFAKAFDGKGNKARNQEAVRFRSEFGNKFIVFPNPVYGDWDNDLACGS</sequence>
<evidence type="ECO:0000313" key="3">
    <source>
        <dbReference type="EMBL" id="GER68741.1"/>
    </source>
</evidence>
<name>A0A5J4JAJ7_9BACI</name>
<dbReference type="InterPro" id="IPR023214">
    <property type="entry name" value="HAD_sf"/>
</dbReference>
<dbReference type="PANTHER" id="PTHR31284">
    <property type="entry name" value="ACID PHOSPHATASE-LIKE PROTEIN"/>
    <property type="match status" value="1"/>
</dbReference>
<dbReference type="InterPro" id="IPR006423">
    <property type="entry name" value="Lipo_e_P4"/>
</dbReference>
<dbReference type="RefSeq" id="WP_151697815.1">
    <property type="nucleotide sequence ID" value="NZ_BKZP01000019.1"/>
</dbReference>
<gene>
    <name evidence="3" type="ORF">BpJC7_00440</name>
</gene>
<evidence type="ECO:0000313" key="4">
    <source>
        <dbReference type="Proteomes" id="UP000391919"/>
    </source>
</evidence>
<keyword evidence="4" id="KW-1185">Reference proteome</keyword>
<dbReference type="InterPro" id="IPR036412">
    <property type="entry name" value="HAD-like_sf"/>
</dbReference>
<dbReference type="SFLD" id="SFLDG01125">
    <property type="entry name" value="C1.1:_Acid_Phosphatase_Like"/>
    <property type="match status" value="1"/>
</dbReference>
<dbReference type="PIRSF" id="PIRSF019271">
    <property type="entry name" value="Acid_Ptase_C"/>
    <property type="match status" value="1"/>
</dbReference>
<dbReference type="NCBIfam" id="TIGR01533">
    <property type="entry name" value="lipo_e_P4"/>
    <property type="match status" value="1"/>
</dbReference>
<dbReference type="EMBL" id="BKZQ01000001">
    <property type="protein sequence ID" value="GER68741.1"/>
    <property type="molecule type" value="Genomic_DNA"/>
</dbReference>
<proteinExistence type="predicted"/>
<organism evidence="3 4">
    <name type="scientific">Weizmannia acidilactici</name>
    <dbReference type="NCBI Taxonomy" id="2607726"/>
    <lineage>
        <taxon>Bacteria</taxon>
        <taxon>Bacillati</taxon>
        <taxon>Bacillota</taxon>
        <taxon>Bacilli</taxon>
        <taxon>Bacillales</taxon>
        <taxon>Bacillaceae</taxon>
        <taxon>Heyndrickxia</taxon>
    </lineage>
</organism>
<feature type="chain" id="PRO_5039049770" evidence="2">
    <location>
        <begin position="23"/>
        <end position="261"/>
    </location>
</feature>